<accession>A0A9N9AQG5</accession>
<name>A0A9N9AQG5_9GLOM</name>
<evidence type="ECO:0000256" key="1">
    <source>
        <dbReference type="SAM" id="MobiDB-lite"/>
    </source>
</evidence>
<evidence type="ECO:0000313" key="3">
    <source>
        <dbReference type="Proteomes" id="UP000789342"/>
    </source>
</evidence>
<organism evidence="2 3">
    <name type="scientific">Acaulospora morrowiae</name>
    <dbReference type="NCBI Taxonomy" id="94023"/>
    <lineage>
        <taxon>Eukaryota</taxon>
        <taxon>Fungi</taxon>
        <taxon>Fungi incertae sedis</taxon>
        <taxon>Mucoromycota</taxon>
        <taxon>Glomeromycotina</taxon>
        <taxon>Glomeromycetes</taxon>
        <taxon>Diversisporales</taxon>
        <taxon>Acaulosporaceae</taxon>
        <taxon>Acaulospora</taxon>
    </lineage>
</organism>
<feature type="region of interest" description="Disordered" evidence="1">
    <location>
        <begin position="1"/>
        <end position="29"/>
    </location>
</feature>
<dbReference type="AlphaFoldDB" id="A0A9N9AQG5"/>
<sequence length="82" mass="9392">MTTHNYNANNKADNKADNEADNEASNEASNEANNIFKRLLQVVSEVSTHQSLIYVGNLKRSKRRQRQIQREAVVRTSKLESF</sequence>
<dbReference type="Proteomes" id="UP000789342">
    <property type="component" value="Unassembled WGS sequence"/>
</dbReference>
<evidence type="ECO:0000313" key="2">
    <source>
        <dbReference type="EMBL" id="CAG8537252.1"/>
    </source>
</evidence>
<proteinExistence type="predicted"/>
<gene>
    <name evidence="2" type="ORF">AMORRO_LOCUS4956</name>
</gene>
<comment type="caution">
    <text evidence="2">The sequence shown here is derived from an EMBL/GenBank/DDBJ whole genome shotgun (WGS) entry which is preliminary data.</text>
</comment>
<protein>
    <submittedName>
        <fullName evidence="2">15857_t:CDS:1</fullName>
    </submittedName>
</protein>
<keyword evidence="3" id="KW-1185">Reference proteome</keyword>
<dbReference type="EMBL" id="CAJVPV010002835">
    <property type="protein sequence ID" value="CAG8537252.1"/>
    <property type="molecule type" value="Genomic_DNA"/>
</dbReference>
<reference evidence="2" key="1">
    <citation type="submission" date="2021-06" db="EMBL/GenBank/DDBJ databases">
        <authorList>
            <person name="Kallberg Y."/>
            <person name="Tangrot J."/>
            <person name="Rosling A."/>
        </authorList>
    </citation>
    <scope>NUCLEOTIDE SEQUENCE</scope>
    <source>
        <strain evidence="2">CL551</strain>
    </source>
</reference>